<dbReference type="Pfam" id="PF13361">
    <property type="entry name" value="UvrD_C"/>
    <property type="match status" value="1"/>
</dbReference>
<dbReference type="InterPro" id="IPR014016">
    <property type="entry name" value="UvrD-like_ATP-bd"/>
</dbReference>
<dbReference type="GO" id="GO:0003677">
    <property type="term" value="F:DNA binding"/>
    <property type="evidence" value="ECO:0007669"/>
    <property type="project" value="InterPro"/>
</dbReference>
<feature type="domain" description="UvrD-like helicase ATP-binding" evidence="10">
    <location>
        <begin position="244"/>
        <end position="527"/>
    </location>
</feature>
<dbReference type="Gene3D" id="3.40.50.300">
    <property type="entry name" value="P-loop containing nucleotide triphosphate hydrolases"/>
    <property type="match status" value="2"/>
</dbReference>
<keyword evidence="1 9" id="KW-0547">Nucleotide-binding</keyword>
<dbReference type="KEGG" id="cof:FOZ74_13465"/>
<evidence type="ECO:0000256" key="2">
    <source>
        <dbReference type="ARBA" id="ARBA00022801"/>
    </source>
</evidence>
<dbReference type="Proteomes" id="UP000321199">
    <property type="component" value="Chromosome"/>
</dbReference>
<gene>
    <name evidence="11" type="ORF">FOZ74_13465</name>
</gene>
<feature type="binding site" evidence="9">
    <location>
        <begin position="265"/>
        <end position="272"/>
    </location>
    <ligand>
        <name>ATP</name>
        <dbReference type="ChEBI" id="CHEBI:30616"/>
    </ligand>
</feature>
<evidence type="ECO:0000259" key="10">
    <source>
        <dbReference type="PROSITE" id="PS51198"/>
    </source>
</evidence>
<dbReference type="GO" id="GO:0000725">
    <property type="term" value="P:recombinational repair"/>
    <property type="evidence" value="ECO:0007669"/>
    <property type="project" value="TreeGrafter"/>
</dbReference>
<dbReference type="EC" id="5.6.2.4" evidence="7"/>
<proteinExistence type="predicted"/>
<evidence type="ECO:0000256" key="7">
    <source>
        <dbReference type="ARBA" id="ARBA00034808"/>
    </source>
</evidence>
<evidence type="ECO:0000313" key="11">
    <source>
        <dbReference type="EMBL" id="QEA13949.1"/>
    </source>
</evidence>
<protein>
    <recommendedName>
        <fullName evidence="7">DNA 3'-5' helicase</fullName>
        <ecNumber evidence="7">5.6.2.4</ecNumber>
    </recommendedName>
</protein>
<dbReference type="GO" id="GO:0043138">
    <property type="term" value="F:3'-5' DNA helicase activity"/>
    <property type="evidence" value="ECO:0007669"/>
    <property type="project" value="UniProtKB-EC"/>
</dbReference>
<evidence type="ECO:0000256" key="1">
    <source>
        <dbReference type="ARBA" id="ARBA00022741"/>
    </source>
</evidence>
<keyword evidence="5" id="KW-0413">Isomerase</keyword>
<dbReference type="EMBL" id="CP042344">
    <property type="protein sequence ID" value="QEA13949.1"/>
    <property type="molecule type" value="Genomic_DNA"/>
</dbReference>
<dbReference type="OrthoDB" id="5441773at2"/>
<keyword evidence="4 9" id="KW-0067">ATP-binding</keyword>
<dbReference type="InterPro" id="IPR000212">
    <property type="entry name" value="DNA_helicase_UvrD/REP"/>
</dbReference>
<dbReference type="InterPro" id="IPR027417">
    <property type="entry name" value="P-loop_NTPase"/>
</dbReference>
<comment type="catalytic activity">
    <reaction evidence="6">
        <text>Couples ATP hydrolysis with the unwinding of duplex DNA by translocating in the 3'-5' direction.</text>
        <dbReference type="EC" id="5.6.2.4"/>
    </reaction>
</comment>
<comment type="catalytic activity">
    <reaction evidence="8">
        <text>ATP + H2O = ADP + phosphate + H(+)</text>
        <dbReference type="Rhea" id="RHEA:13065"/>
        <dbReference type="ChEBI" id="CHEBI:15377"/>
        <dbReference type="ChEBI" id="CHEBI:15378"/>
        <dbReference type="ChEBI" id="CHEBI:30616"/>
        <dbReference type="ChEBI" id="CHEBI:43474"/>
        <dbReference type="ChEBI" id="CHEBI:456216"/>
        <dbReference type="EC" id="5.6.2.4"/>
    </reaction>
</comment>
<evidence type="ECO:0000256" key="6">
    <source>
        <dbReference type="ARBA" id="ARBA00034617"/>
    </source>
</evidence>
<evidence type="ECO:0000256" key="9">
    <source>
        <dbReference type="PROSITE-ProRule" id="PRU00560"/>
    </source>
</evidence>
<dbReference type="GO" id="GO:0005524">
    <property type="term" value="F:ATP binding"/>
    <property type="evidence" value="ECO:0007669"/>
    <property type="project" value="UniProtKB-UniRule"/>
</dbReference>
<evidence type="ECO:0000256" key="3">
    <source>
        <dbReference type="ARBA" id="ARBA00022806"/>
    </source>
</evidence>
<evidence type="ECO:0000256" key="4">
    <source>
        <dbReference type="ARBA" id="ARBA00022840"/>
    </source>
</evidence>
<dbReference type="AlphaFoldDB" id="A0A5B8RWD9"/>
<dbReference type="RefSeq" id="WP_146913533.1">
    <property type="nucleotide sequence ID" value="NZ_CP042344.1"/>
</dbReference>
<dbReference type="PANTHER" id="PTHR11070:SF45">
    <property type="entry name" value="DNA 3'-5' HELICASE"/>
    <property type="match status" value="1"/>
</dbReference>
<dbReference type="Pfam" id="PF00580">
    <property type="entry name" value="UvrD-helicase"/>
    <property type="match status" value="1"/>
</dbReference>
<dbReference type="PROSITE" id="PS51198">
    <property type="entry name" value="UVRD_HELICASE_ATP_BIND"/>
    <property type="match status" value="1"/>
</dbReference>
<accession>A0A5B8RWD9</accession>
<dbReference type="GO" id="GO:0016887">
    <property type="term" value="F:ATP hydrolysis activity"/>
    <property type="evidence" value="ECO:0007669"/>
    <property type="project" value="RHEA"/>
</dbReference>
<reference evidence="11 12" key="1">
    <citation type="submission" date="2019-07" db="EMBL/GenBank/DDBJ databases">
        <title>Complete genome sequence of Comamonas sp. NLF 7-7 isolated from livestock.</title>
        <authorList>
            <person name="Kim D.H."/>
            <person name="Kim J.G."/>
        </authorList>
    </citation>
    <scope>NUCLEOTIDE SEQUENCE [LARGE SCALE GENOMIC DNA]</scope>
    <source>
        <strain evidence="11 12">NLF 7-7</strain>
    </source>
</reference>
<name>A0A5B8RWD9_9BURK</name>
<keyword evidence="12" id="KW-1185">Reference proteome</keyword>
<evidence type="ECO:0000256" key="8">
    <source>
        <dbReference type="ARBA" id="ARBA00048988"/>
    </source>
</evidence>
<dbReference type="InterPro" id="IPR014017">
    <property type="entry name" value="DNA_helicase_UvrD-like_C"/>
</dbReference>
<organism evidence="11 12">
    <name type="scientific">Comamonas flocculans</name>
    <dbReference type="NCBI Taxonomy" id="2597701"/>
    <lineage>
        <taxon>Bacteria</taxon>
        <taxon>Pseudomonadati</taxon>
        <taxon>Pseudomonadota</taxon>
        <taxon>Betaproteobacteria</taxon>
        <taxon>Burkholderiales</taxon>
        <taxon>Comamonadaceae</taxon>
        <taxon>Comamonas</taxon>
    </lineage>
</organism>
<evidence type="ECO:0000256" key="5">
    <source>
        <dbReference type="ARBA" id="ARBA00023235"/>
    </source>
</evidence>
<dbReference type="SUPFAM" id="SSF52540">
    <property type="entry name" value="P-loop containing nucleoside triphosphate hydrolases"/>
    <property type="match status" value="1"/>
</dbReference>
<dbReference type="PANTHER" id="PTHR11070">
    <property type="entry name" value="UVRD / RECB / PCRA DNA HELICASE FAMILY MEMBER"/>
    <property type="match status" value="1"/>
</dbReference>
<sequence length="704" mass="77838">MAISPKIAMSDDFLKSFAKIPRQNQQAVLTFVAKFRQNPLAKGINYERINDAADANMRSVRINDNLRGIILKPETGDVYCLLWVDRHDDAYQWARRHRVAIHPDVGSLQVYAVQEVQSQAEESAASVEAWPNEGLFADLGDQEICKLGVPEDRLAAVRAVASEADLEALESQLPDEAFEALYLFAAGEPLDKILAERAPAEAVDPQDFGAALARDGTRRHFVVLTDDSDLEALLAAPLERWRVFLHPSQRKLVEGNKSGPVKVTGGAGTGKTVVAMHRARWLAKQYMDLPGHPVVFTTFTRTLAEDIRHSLALLCTPQELTKIQVVNLDQWASGLLRRFGYPYSLLYGGKQRRGFWQAALSALPAGSTASAAFLKAEYERVVLPQGCETAEDYMHARRIGRGGQLGRLQRKALWPVFAEYRAQLHAANLREPEEAFRDACQLIAQEKPQLGIRAMVVDEAQDISAAAYALIRAAVPVAENDLFIAGDAHQRIYRHKVALGRVGIEVRGRSRSLKVNYRTTDEIRRWACAQLAGVEIDDLDGNIDTLRGYRSLTHGELPEVLSSSTLQQDVEHILSVLAEGEAGGVEARRICIAVRTNDDLDELARALRQRGVACLKLDHGTMDEPADAGVRLATMHRVKGLEFDIVILAGYHGAEHYAEQFSHDEDIGVVGETETVERCLLHVAATRAKRQLIVLSRDAIVGDA</sequence>
<evidence type="ECO:0000313" key="12">
    <source>
        <dbReference type="Proteomes" id="UP000321199"/>
    </source>
</evidence>
<keyword evidence="3 9" id="KW-0347">Helicase</keyword>
<keyword evidence="2 9" id="KW-0378">Hydrolase</keyword>